<dbReference type="KEGG" id="emx:FKV68_03975"/>
<dbReference type="EMBL" id="CP041238">
    <property type="protein sequence ID" value="QLL60665.1"/>
    <property type="molecule type" value="Genomic_DNA"/>
</dbReference>
<name>A0A859QFB6_9HYPH</name>
<keyword evidence="2" id="KW-1185">Reference proteome</keyword>
<reference evidence="1 2" key="1">
    <citation type="submission" date="2019-06" db="EMBL/GenBank/DDBJ databases">
        <title>Complete genome sequence of Ensifer mexicanus ITTG R7 isolated from nodules of Acacia angustissima (Mill.) Kuntze.</title>
        <authorList>
            <person name="Rincon-Rosales R."/>
            <person name="Rogel M.A."/>
            <person name="Guerrero G."/>
            <person name="Rincon-Molina C.I."/>
            <person name="Lopez-Lopez A."/>
            <person name="Martinez-Romero E."/>
        </authorList>
    </citation>
    <scope>NUCLEOTIDE SEQUENCE [LARGE SCALE GENOMIC DNA]</scope>
    <source>
        <strain evidence="1 2">ITTG R7</strain>
    </source>
</reference>
<gene>
    <name evidence="1" type="ORF">FKV68_03975</name>
</gene>
<organism evidence="1 2">
    <name type="scientific">Sinorhizobium mexicanum</name>
    <dbReference type="NCBI Taxonomy" id="375549"/>
    <lineage>
        <taxon>Bacteria</taxon>
        <taxon>Pseudomonadati</taxon>
        <taxon>Pseudomonadota</taxon>
        <taxon>Alphaproteobacteria</taxon>
        <taxon>Hyphomicrobiales</taxon>
        <taxon>Rhizobiaceae</taxon>
        <taxon>Sinorhizobium/Ensifer group</taxon>
        <taxon>Sinorhizobium</taxon>
    </lineage>
</organism>
<dbReference type="Proteomes" id="UP000510721">
    <property type="component" value="Chromosome"/>
</dbReference>
<accession>A0A859QFB6</accession>
<evidence type="ECO:0000313" key="2">
    <source>
        <dbReference type="Proteomes" id="UP000510721"/>
    </source>
</evidence>
<proteinExistence type="predicted"/>
<protein>
    <submittedName>
        <fullName evidence="1">Uncharacterized protein</fullName>
    </submittedName>
</protein>
<sequence>MRHASLGGSHTGTAADLQALTCDYPAKRPDGKPPGLSDDVRLRDLQRRASNRTRKARCGTLKCCMILSLNRFRFEESYSG</sequence>
<dbReference type="AlphaFoldDB" id="A0A859QFB6"/>
<evidence type="ECO:0000313" key="1">
    <source>
        <dbReference type="EMBL" id="QLL60665.1"/>
    </source>
</evidence>